<organism evidence="2 3">
    <name type="scientific">Euphydryas editha</name>
    <name type="common">Edith's checkerspot</name>
    <dbReference type="NCBI Taxonomy" id="104508"/>
    <lineage>
        <taxon>Eukaryota</taxon>
        <taxon>Metazoa</taxon>
        <taxon>Ecdysozoa</taxon>
        <taxon>Arthropoda</taxon>
        <taxon>Hexapoda</taxon>
        <taxon>Insecta</taxon>
        <taxon>Pterygota</taxon>
        <taxon>Neoptera</taxon>
        <taxon>Endopterygota</taxon>
        <taxon>Lepidoptera</taxon>
        <taxon>Glossata</taxon>
        <taxon>Ditrysia</taxon>
        <taxon>Papilionoidea</taxon>
        <taxon>Nymphalidae</taxon>
        <taxon>Nymphalinae</taxon>
        <taxon>Euphydryas</taxon>
    </lineage>
</organism>
<proteinExistence type="predicted"/>
<dbReference type="InterPro" id="IPR006578">
    <property type="entry name" value="MADF-dom"/>
</dbReference>
<protein>
    <recommendedName>
        <fullName evidence="1">MADF domain-containing protein</fullName>
    </recommendedName>
</protein>
<dbReference type="SMART" id="SM00595">
    <property type="entry name" value="MADF"/>
    <property type="match status" value="1"/>
</dbReference>
<evidence type="ECO:0000313" key="3">
    <source>
        <dbReference type="Proteomes" id="UP001153954"/>
    </source>
</evidence>
<sequence>MDEEKLILLVSNYPELYDLQNEHYMNSTRKNGIWLEIAKEIGVKDTVCKDKWKSLRDGFHRNIKKRKNKSGDPATKNKKWKFESQMQFLLPYLQEKATKSNFEDPITSDDNTIPELEPVASPLSSTSTASTFKTITARKKNQIQKQNPSVASMLQNYLDSRTTPSSASQPENPINSFFKAMADTVITLPPDLQLKAKNKIYSIVSEIEYEHFLRKSTSSTDQAVVVTNPSVSYNFEKQRHDPVPSTSTEGPPLNNKVQEIQIDSDNILIDRFVDIPDSDTCTGILDETNDISQSILNPHATKYILTPDGRLIRQ</sequence>
<dbReference type="EMBL" id="CAKOGL010000007">
    <property type="protein sequence ID" value="CAH2088802.1"/>
    <property type="molecule type" value="Genomic_DNA"/>
</dbReference>
<dbReference type="Pfam" id="PF10545">
    <property type="entry name" value="MADF_DNA_bdg"/>
    <property type="match status" value="1"/>
</dbReference>
<dbReference type="Proteomes" id="UP001153954">
    <property type="component" value="Unassembled WGS sequence"/>
</dbReference>
<dbReference type="GO" id="GO:0006357">
    <property type="term" value="P:regulation of transcription by RNA polymerase II"/>
    <property type="evidence" value="ECO:0007669"/>
    <property type="project" value="TreeGrafter"/>
</dbReference>
<dbReference type="InterPro" id="IPR039353">
    <property type="entry name" value="TF_Adf1"/>
</dbReference>
<accession>A0AAU9TSE5</accession>
<dbReference type="AlphaFoldDB" id="A0AAU9TSE5"/>
<keyword evidence="3" id="KW-1185">Reference proteome</keyword>
<dbReference type="GO" id="GO:0005667">
    <property type="term" value="C:transcription regulator complex"/>
    <property type="evidence" value="ECO:0007669"/>
    <property type="project" value="TreeGrafter"/>
</dbReference>
<dbReference type="GO" id="GO:0005634">
    <property type="term" value="C:nucleus"/>
    <property type="evidence" value="ECO:0007669"/>
    <property type="project" value="TreeGrafter"/>
</dbReference>
<comment type="caution">
    <text evidence="2">The sequence shown here is derived from an EMBL/GenBank/DDBJ whole genome shotgun (WGS) entry which is preliminary data.</text>
</comment>
<gene>
    <name evidence="2" type="ORF">EEDITHA_LOCUS4931</name>
</gene>
<evidence type="ECO:0000313" key="2">
    <source>
        <dbReference type="EMBL" id="CAH2088802.1"/>
    </source>
</evidence>
<dbReference type="PROSITE" id="PS51029">
    <property type="entry name" value="MADF"/>
    <property type="match status" value="1"/>
</dbReference>
<evidence type="ECO:0000259" key="1">
    <source>
        <dbReference type="PROSITE" id="PS51029"/>
    </source>
</evidence>
<reference evidence="2" key="1">
    <citation type="submission" date="2022-03" db="EMBL/GenBank/DDBJ databases">
        <authorList>
            <person name="Tunstrom K."/>
        </authorList>
    </citation>
    <scope>NUCLEOTIDE SEQUENCE</scope>
</reference>
<name>A0AAU9TSE5_EUPED</name>
<dbReference type="PANTHER" id="PTHR12243:SF67">
    <property type="entry name" value="COREPRESSOR OF PANGOLIN, ISOFORM A-RELATED"/>
    <property type="match status" value="1"/>
</dbReference>
<feature type="domain" description="MADF" evidence="1">
    <location>
        <begin position="5"/>
        <end position="94"/>
    </location>
</feature>
<dbReference type="PANTHER" id="PTHR12243">
    <property type="entry name" value="MADF DOMAIN TRANSCRIPTION FACTOR"/>
    <property type="match status" value="1"/>
</dbReference>